<organism evidence="3 4">
    <name type="scientific">Liquorilactobacillus hordei DSM 19519</name>
    <dbReference type="NCBI Taxonomy" id="1423759"/>
    <lineage>
        <taxon>Bacteria</taxon>
        <taxon>Bacillati</taxon>
        <taxon>Bacillota</taxon>
        <taxon>Bacilli</taxon>
        <taxon>Lactobacillales</taxon>
        <taxon>Lactobacillaceae</taxon>
        <taxon>Liquorilactobacillus</taxon>
    </lineage>
</organism>
<evidence type="ECO:0000259" key="1">
    <source>
        <dbReference type="Pfam" id="PF06054"/>
    </source>
</evidence>
<evidence type="ECO:0000313" key="3">
    <source>
        <dbReference type="EMBL" id="KRL07769.1"/>
    </source>
</evidence>
<dbReference type="InterPro" id="IPR010330">
    <property type="entry name" value="CoiA_nuc"/>
</dbReference>
<feature type="domain" description="Competence protein CoiA-like N-terminal" evidence="2">
    <location>
        <begin position="36"/>
        <end position="68"/>
    </location>
</feature>
<feature type="domain" description="Competence protein CoiA nuclease-like" evidence="1">
    <location>
        <begin position="73"/>
        <end position="199"/>
    </location>
</feature>
<dbReference type="EMBL" id="AZDX01000004">
    <property type="protein sequence ID" value="KRL07769.1"/>
    <property type="molecule type" value="Genomic_DNA"/>
</dbReference>
<dbReference type="Proteomes" id="UP000051448">
    <property type="component" value="Unassembled WGS sequence"/>
</dbReference>
<evidence type="ECO:0000259" key="2">
    <source>
        <dbReference type="Pfam" id="PF25164"/>
    </source>
</evidence>
<dbReference type="InterPro" id="IPR057253">
    <property type="entry name" value="CoiA-like_N"/>
</dbReference>
<dbReference type="STRING" id="1423759.FC92_GL001340"/>
<name>A0A0R1MJW8_9LACO</name>
<dbReference type="PATRIC" id="fig|1423759.3.peg.1409"/>
<dbReference type="Pfam" id="PF25164">
    <property type="entry name" value="CoiA_N"/>
    <property type="match status" value="1"/>
</dbReference>
<gene>
    <name evidence="3" type="ORF">FC92_GL001340</name>
</gene>
<dbReference type="AlphaFoldDB" id="A0A0R1MJW8"/>
<protein>
    <submittedName>
        <fullName evidence="3">Competence protein transcription factor</fullName>
    </submittedName>
</protein>
<comment type="caution">
    <text evidence="3">The sequence shown here is derived from an EMBL/GenBank/DDBJ whole genome shotgun (WGS) entry which is preliminary data.</text>
</comment>
<sequence length="347" mass="40969">MPLVVSAYLTTRGVFLLKALDDAGRWVWANDAVSIDNYFCPVCHAKLIIRSGTLKRNHFAHPKKECNSFSEGETPEHLQGKEALARLFESAGYRVEVESYFSKLKQRPDIVIEKNFQKGIIEFQCAPLTVSKMKTRSAGYRNEKLNFLWILGQKYLLKKKMTQQIAKFLKWNKSQGYYLIYYLVVKQRFRVIYNIQQTDYLPLKYKIIEFSNVTDLKNFLTMKKRFEFNKISKKERIIQFNSLELDILRSQGKFRDLQLRCYLRRQKLTDCKALLFASKYSPPIYSAMELYWKIDFIYIKTLATTSEMSLYRQAILEHRNYLFAVPLLNVNDLIDIQIKEMIGIINN</sequence>
<reference evidence="3 4" key="1">
    <citation type="journal article" date="2015" name="Genome Announc.">
        <title>Expanding the biotechnology potential of lactobacilli through comparative genomics of 213 strains and associated genera.</title>
        <authorList>
            <person name="Sun Z."/>
            <person name="Harris H.M."/>
            <person name="McCann A."/>
            <person name="Guo C."/>
            <person name="Argimon S."/>
            <person name="Zhang W."/>
            <person name="Yang X."/>
            <person name="Jeffery I.B."/>
            <person name="Cooney J.C."/>
            <person name="Kagawa T.F."/>
            <person name="Liu W."/>
            <person name="Song Y."/>
            <person name="Salvetti E."/>
            <person name="Wrobel A."/>
            <person name="Rasinkangas P."/>
            <person name="Parkhill J."/>
            <person name="Rea M.C."/>
            <person name="O'Sullivan O."/>
            <person name="Ritari J."/>
            <person name="Douillard F.P."/>
            <person name="Paul Ross R."/>
            <person name="Yang R."/>
            <person name="Briner A.E."/>
            <person name="Felis G.E."/>
            <person name="de Vos W.M."/>
            <person name="Barrangou R."/>
            <person name="Klaenhammer T.R."/>
            <person name="Caufield P.W."/>
            <person name="Cui Y."/>
            <person name="Zhang H."/>
            <person name="O'Toole P.W."/>
        </authorList>
    </citation>
    <scope>NUCLEOTIDE SEQUENCE [LARGE SCALE GENOMIC DNA]</scope>
    <source>
        <strain evidence="3 4">DSM 19519</strain>
    </source>
</reference>
<dbReference type="Pfam" id="PF06054">
    <property type="entry name" value="CoiA_nuc"/>
    <property type="match status" value="1"/>
</dbReference>
<proteinExistence type="predicted"/>
<accession>A0A0R1MJW8</accession>
<keyword evidence="4" id="KW-1185">Reference proteome</keyword>
<evidence type="ECO:0000313" key="4">
    <source>
        <dbReference type="Proteomes" id="UP000051448"/>
    </source>
</evidence>